<organism evidence="1 2">
    <name type="scientific">Candidatus Scatavimonas merdigallinarum</name>
    <dbReference type="NCBI Taxonomy" id="2840914"/>
    <lineage>
        <taxon>Bacteria</taxon>
        <taxon>Bacillati</taxon>
        <taxon>Bacillota</taxon>
        <taxon>Clostridia</taxon>
        <taxon>Eubacteriales</taxon>
        <taxon>Oscillospiraceae</taxon>
        <taxon>Oscillospiraceae incertae sedis</taxon>
        <taxon>Candidatus Scatavimonas</taxon>
    </lineage>
</organism>
<dbReference type="Proteomes" id="UP000886787">
    <property type="component" value="Unassembled WGS sequence"/>
</dbReference>
<dbReference type="AlphaFoldDB" id="A0A9D1CUZ1"/>
<proteinExistence type="predicted"/>
<name>A0A9D1CUZ1_9FIRM</name>
<protein>
    <recommendedName>
        <fullName evidence="3">Lipocalin-like domain-containing protein</fullName>
    </recommendedName>
</protein>
<dbReference type="EMBL" id="DVFW01000026">
    <property type="protein sequence ID" value="HIQ80659.1"/>
    <property type="molecule type" value="Genomic_DNA"/>
</dbReference>
<comment type="caution">
    <text evidence="1">The sequence shown here is derived from an EMBL/GenBank/DDBJ whole genome shotgun (WGS) entry which is preliminary data.</text>
</comment>
<evidence type="ECO:0000313" key="2">
    <source>
        <dbReference type="Proteomes" id="UP000886787"/>
    </source>
</evidence>
<reference evidence="1" key="1">
    <citation type="submission" date="2020-10" db="EMBL/GenBank/DDBJ databases">
        <authorList>
            <person name="Gilroy R."/>
        </authorList>
    </citation>
    <scope>NUCLEOTIDE SEQUENCE</scope>
    <source>
        <strain evidence="1">ChiSjej1B19-3389</strain>
    </source>
</reference>
<accession>A0A9D1CUZ1</accession>
<sequence length="123" mass="12864">MIAGRRTNKESSVSLAGGQENTPVQQAALAGVWSPVSATVDGQDAPEVALNSGVSYCFTADGSFTMLIREQSAGTGSYTVNGWEVLCKMDGATQAFIDQEGVLYTQYNGVGGLVITVYEKADS</sequence>
<evidence type="ECO:0008006" key="3">
    <source>
        <dbReference type="Google" id="ProtNLM"/>
    </source>
</evidence>
<evidence type="ECO:0000313" key="1">
    <source>
        <dbReference type="EMBL" id="HIQ80659.1"/>
    </source>
</evidence>
<gene>
    <name evidence="1" type="ORF">IAD32_05160</name>
</gene>
<reference evidence="1" key="2">
    <citation type="journal article" date="2021" name="PeerJ">
        <title>Extensive microbial diversity within the chicken gut microbiome revealed by metagenomics and culture.</title>
        <authorList>
            <person name="Gilroy R."/>
            <person name="Ravi A."/>
            <person name="Getino M."/>
            <person name="Pursley I."/>
            <person name="Horton D.L."/>
            <person name="Alikhan N.F."/>
            <person name="Baker D."/>
            <person name="Gharbi K."/>
            <person name="Hall N."/>
            <person name="Watson M."/>
            <person name="Adriaenssens E.M."/>
            <person name="Foster-Nyarko E."/>
            <person name="Jarju S."/>
            <person name="Secka A."/>
            <person name="Antonio M."/>
            <person name="Oren A."/>
            <person name="Chaudhuri R.R."/>
            <person name="La Ragione R."/>
            <person name="Hildebrand F."/>
            <person name="Pallen M.J."/>
        </authorList>
    </citation>
    <scope>NUCLEOTIDE SEQUENCE</scope>
    <source>
        <strain evidence="1">ChiSjej1B19-3389</strain>
    </source>
</reference>